<dbReference type="EMBL" id="GGEC01091917">
    <property type="protein sequence ID" value="MBX72401.1"/>
    <property type="molecule type" value="Transcribed_RNA"/>
</dbReference>
<proteinExistence type="predicted"/>
<sequence length="45" mass="5065">MGRGPVNYNFVFDFFSFLAKISDDKNPRVNSRKVVVNGIKDSIDG</sequence>
<name>A0A2P2QZS4_RHIMU</name>
<dbReference type="AlphaFoldDB" id="A0A2P2QZS4"/>
<reference evidence="1" key="1">
    <citation type="submission" date="2018-02" db="EMBL/GenBank/DDBJ databases">
        <title>Rhizophora mucronata_Transcriptome.</title>
        <authorList>
            <person name="Meera S.P."/>
            <person name="Sreeshan A."/>
            <person name="Augustine A."/>
        </authorList>
    </citation>
    <scope>NUCLEOTIDE SEQUENCE</scope>
    <source>
        <tissue evidence="1">Leaf</tissue>
    </source>
</reference>
<protein>
    <submittedName>
        <fullName evidence="1">Uncharacterized protein</fullName>
    </submittedName>
</protein>
<organism evidence="1">
    <name type="scientific">Rhizophora mucronata</name>
    <name type="common">Asiatic mangrove</name>
    <dbReference type="NCBI Taxonomy" id="61149"/>
    <lineage>
        <taxon>Eukaryota</taxon>
        <taxon>Viridiplantae</taxon>
        <taxon>Streptophyta</taxon>
        <taxon>Embryophyta</taxon>
        <taxon>Tracheophyta</taxon>
        <taxon>Spermatophyta</taxon>
        <taxon>Magnoliopsida</taxon>
        <taxon>eudicotyledons</taxon>
        <taxon>Gunneridae</taxon>
        <taxon>Pentapetalae</taxon>
        <taxon>rosids</taxon>
        <taxon>fabids</taxon>
        <taxon>Malpighiales</taxon>
        <taxon>Rhizophoraceae</taxon>
        <taxon>Rhizophora</taxon>
    </lineage>
</organism>
<evidence type="ECO:0000313" key="1">
    <source>
        <dbReference type="EMBL" id="MBX72401.1"/>
    </source>
</evidence>
<accession>A0A2P2QZS4</accession>